<sequence length="69" mass="7939">MKVFSTTQLRRNTSEILEAVQCEPVLITRYGKSLFAMISREHFDAIATTLMHSLWMNFIHAGHLISESE</sequence>
<name>A0A1X6ZYT9_9RHOB</name>
<evidence type="ECO:0000256" key="2">
    <source>
        <dbReference type="RuleBase" id="RU362080"/>
    </source>
</evidence>
<dbReference type="Pfam" id="PF02604">
    <property type="entry name" value="PhdYeFM_antitox"/>
    <property type="match status" value="1"/>
</dbReference>
<proteinExistence type="inferred from homology"/>
<comment type="function">
    <text evidence="2">Antitoxin component of a type II toxin-antitoxin (TA) system.</text>
</comment>
<dbReference type="InterPro" id="IPR036165">
    <property type="entry name" value="YefM-like_sf"/>
</dbReference>
<reference evidence="3 4" key="1">
    <citation type="submission" date="2017-03" db="EMBL/GenBank/DDBJ databases">
        <authorList>
            <person name="Afonso C.L."/>
            <person name="Miller P.J."/>
            <person name="Scott M.A."/>
            <person name="Spackman E."/>
            <person name="Goraichik I."/>
            <person name="Dimitrov K.M."/>
            <person name="Suarez D.L."/>
            <person name="Swayne D.E."/>
        </authorList>
    </citation>
    <scope>NUCLEOTIDE SEQUENCE [LARGE SCALE GENOMIC DNA]</scope>
    <source>
        <strain evidence="3 4">CECT 7450</strain>
    </source>
</reference>
<gene>
    <name evidence="3" type="ORF">ROA7450_03429</name>
</gene>
<dbReference type="Gene3D" id="3.40.1620.10">
    <property type="entry name" value="YefM-like domain"/>
    <property type="match status" value="1"/>
</dbReference>
<dbReference type="RefSeq" id="WP_159454083.1">
    <property type="nucleotide sequence ID" value="NZ_FWFX01000013.1"/>
</dbReference>
<protein>
    <recommendedName>
        <fullName evidence="2">Antitoxin</fullName>
    </recommendedName>
</protein>
<evidence type="ECO:0000313" key="3">
    <source>
        <dbReference type="EMBL" id="SLN65005.1"/>
    </source>
</evidence>
<accession>A0A1X6ZYT9</accession>
<comment type="similarity">
    <text evidence="1 2">Belongs to the phD/YefM antitoxin family.</text>
</comment>
<organism evidence="3 4">
    <name type="scientific">Roseovarius albus</name>
    <dbReference type="NCBI Taxonomy" id="1247867"/>
    <lineage>
        <taxon>Bacteria</taxon>
        <taxon>Pseudomonadati</taxon>
        <taxon>Pseudomonadota</taxon>
        <taxon>Alphaproteobacteria</taxon>
        <taxon>Rhodobacterales</taxon>
        <taxon>Roseobacteraceae</taxon>
        <taxon>Roseovarius</taxon>
    </lineage>
</organism>
<keyword evidence="4" id="KW-1185">Reference proteome</keyword>
<evidence type="ECO:0000256" key="1">
    <source>
        <dbReference type="ARBA" id="ARBA00009981"/>
    </source>
</evidence>
<dbReference type="InterPro" id="IPR006442">
    <property type="entry name" value="Antitoxin_Phd/YefM"/>
</dbReference>
<dbReference type="NCBIfam" id="TIGR01552">
    <property type="entry name" value="phd_fam"/>
    <property type="match status" value="1"/>
</dbReference>
<dbReference type="OrthoDB" id="165038at2"/>
<dbReference type="Proteomes" id="UP000193061">
    <property type="component" value="Unassembled WGS sequence"/>
</dbReference>
<dbReference type="EMBL" id="FWFX01000013">
    <property type="protein sequence ID" value="SLN65005.1"/>
    <property type="molecule type" value="Genomic_DNA"/>
</dbReference>
<dbReference type="AlphaFoldDB" id="A0A1X6ZYT9"/>
<evidence type="ECO:0000313" key="4">
    <source>
        <dbReference type="Proteomes" id="UP000193061"/>
    </source>
</evidence>
<dbReference type="SUPFAM" id="SSF143120">
    <property type="entry name" value="YefM-like"/>
    <property type="match status" value="1"/>
</dbReference>